<organism evidence="3 4">
    <name type="scientific">Leptosphaeria maculans (strain JN3 / isolate v23.1.3 / race Av1-4-5-6-7-8)</name>
    <name type="common">Blackleg fungus</name>
    <name type="synonym">Phoma lingam</name>
    <dbReference type="NCBI Taxonomy" id="985895"/>
    <lineage>
        <taxon>Eukaryota</taxon>
        <taxon>Fungi</taxon>
        <taxon>Dikarya</taxon>
        <taxon>Ascomycota</taxon>
        <taxon>Pezizomycotina</taxon>
        <taxon>Dothideomycetes</taxon>
        <taxon>Pleosporomycetidae</taxon>
        <taxon>Pleosporales</taxon>
        <taxon>Pleosporineae</taxon>
        <taxon>Leptosphaeriaceae</taxon>
        <taxon>Plenodomus</taxon>
        <taxon>Plenodomus lingam/Leptosphaeria maculans species complex</taxon>
    </lineage>
</organism>
<sequence>MSGNELQRGANSRSAGWQLCLHKLRLRPEVSRLARTQRVEIQCGYEGNQRKFQKHWRGVRHCSRWGTDTDQGKGTGTIDTIVISNAKSESCFVSFAFRNKLSGNGPPFIPSIMRGALIGLVVGLSSHRQIGQSTNEKGSPSEVWGKAAGLLRGKVKTGSTPENYHHTNHELHTTVSTTNTYLPISSHYNKHKPLPSEIIILILIIIIIIIMPALPFNSSTTSSPSASPTLSPSSPTPSIVLHPASGAAPKLELHKPKEDPAAAYRLRYAQYLAATFGFSLQAALAEADTQLAPRRTSSSSQSEAESLREI</sequence>
<keyword evidence="2" id="KW-0812">Transmembrane</keyword>
<dbReference type="Proteomes" id="UP000002668">
    <property type="component" value="Genome"/>
</dbReference>
<feature type="transmembrane region" description="Helical" evidence="2">
    <location>
        <begin position="198"/>
        <end position="216"/>
    </location>
</feature>
<feature type="compositionally biased region" description="Low complexity" evidence="1">
    <location>
        <begin position="221"/>
        <end position="238"/>
    </location>
</feature>
<keyword evidence="2" id="KW-1133">Transmembrane helix</keyword>
<evidence type="ECO:0000256" key="2">
    <source>
        <dbReference type="SAM" id="Phobius"/>
    </source>
</evidence>
<dbReference type="EMBL" id="FP929139">
    <property type="protein sequence ID" value="CBY01516.1"/>
    <property type="molecule type" value="Genomic_DNA"/>
</dbReference>
<dbReference type="InParanoid" id="E5AE77"/>
<evidence type="ECO:0000313" key="3">
    <source>
        <dbReference type="EMBL" id="CBY01516.1"/>
    </source>
</evidence>
<dbReference type="AlphaFoldDB" id="E5AE77"/>
<feature type="region of interest" description="Disordered" evidence="1">
    <location>
        <begin position="289"/>
        <end position="310"/>
    </location>
</feature>
<dbReference type="OrthoDB" id="3935170at2759"/>
<gene>
    <name evidence="3" type="ORF">LEMA_P003030.1</name>
</gene>
<proteinExistence type="predicted"/>
<dbReference type="eggNOG" id="ENOG502RH1T">
    <property type="taxonomic scope" value="Eukaryota"/>
</dbReference>
<accession>E5AE77</accession>
<feature type="compositionally biased region" description="Low complexity" evidence="1">
    <location>
        <begin position="294"/>
        <end position="304"/>
    </location>
</feature>
<protein>
    <submittedName>
        <fullName evidence="3">Predicted protein</fullName>
    </submittedName>
</protein>
<name>E5AE77_LEPMJ</name>
<dbReference type="HOGENOM" id="CLU_897345_0_0_1"/>
<reference evidence="4" key="1">
    <citation type="journal article" date="2011" name="Nat. Commun.">
        <title>Effector diversification within compartments of the Leptosphaeria maculans genome affected by Repeat-Induced Point mutations.</title>
        <authorList>
            <person name="Rouxel T."/>
            <person name="Grandaubert J."/>
            <person name="Hane J.K."/>
            <person name="Hoede C."/>
            <person name="van de Wouw A.P."/>
            <person name="Couloux A."/>
            <person name="Dominguez V."/>
            <person name="Anthouard V."/>
            <person name="Bally P."/>
            <person name="Bourras S."/>
            <person name="Cozijnsen A.J."/>
            <person name="Ciuffetti L.M."/>
            <person name="Degrave A."/>
            <person name="Dilmaghani A."/>
            <person name="Duret L."/>
            <person name="Fudal I."/>
            <person name="Goodwin S.B."/>
            <person name="Gout L."/>
            <person name="Glaser N."/>
            <person name="Linglin J."/>
            <person name="Kema G.H.J."/>
            <person name="Lapalu N."/>
            <person name="Lawrence C.B."/>
            <person name="May K."/>
            <person name="Meyer M."/>
            <person name="Ollivier B."/>
            <person name="Poulain J."/>
            <person name="Schoch C.L."/>
            <person name="Simon A."/>
            <person name="Spatafora J.W."/>
            <person name="Stachowiak A."/>
            <person name="Turgeon B.G."/>
            <person name="Tyler B.M."/>
            <person name="Vincent D."/>
            <person name="Weissenbach J."/>
            <person name="Amselem J."/>
            <person name="Quesneville H."/>
            <person name="Oliver R.P."/>
            <person name="Wincker P."/>
            <person name="Balesdent M.-H."/>
            <person name="Howlett B.J."/>
        </authorList>
    </citation>
    <scope>NUCLEOTIDE SEQUENCE [LARGE SCALE GENOMIC DNA]</scope>
    <source>
        <strain evidence="4">JN3 / isolate v23.1.3 / race Av1-4-5-6-7-8</strain>
    </source>
</reference>
<dbReference type="VEuPathDB" id="FungiDB:LEMA_P003030.1"/>
<keyword evidence="2" id="KW-0472">Membrane</keyword>
<keyword evidence="4" id="KW-1185">Reference proteome</keyword>
<feature type="region of interest" description="Disordered" evidence="1">
    <location>
        <begin position="221"/>
        <end position="242"/>
    </location>
</feature>
<evidence type="ECO:0000313" key="4">
    <source>
        <dbReference type="Proteomes" id="UP000002668"/>
    </source>
</evidence>
<evidence type="ECO:0000256" key="1">
    <source>
        <dbReference type="SAM" id="MobiDB-lite"/>
    </source>
</evidence>